<dbReference type="AlphaFoldDB" id="A0A0C2G393"/>
<dbReference type="GO" id="GO:0032040">
    <property type="term" value="C:small-subunit processome"/>
    <property type="evidence" value="ECO:0007669"/>
    <property type="project" value="TreeGrafter"/>
</dbReference>
<reference evidence="3 4" key="1">
    <citation type="submission" date="2013-12" db="EMBL/GenBank/DDBJ databases">
        <title>Draft genome of the parsitic nematode Ancylostoma duodenale.</title>
        <authorList>
            <person name="Mitreva M."/>
        </authorList>
    </citation>
    <scope>NUCLEOTIDE SEQUENCE [LARGE SCALE GENOMIC DNA]</scope>
    <source>
        <strain evidence="3 4">Zhejiang</strain>
    </source>
</reference>
<evidence type="ECO:0000256" key="1">
    <source>
        <dbReference type="RuleBase" id="RU364032"/>
    </source>
</evidence>
<dbReference type="OrthoDB" id="10251401at2759"/>
<keyword evidence="4" id="KW-1185">Reference proteome</keyword>
<feature type="domain" description="Nrap protein" evidence="2">
    <location>
        <begin position="2"/>
        <end position="84"/>
    </location>
</feature>
<organism evidence="3 4">
    <name type="scientific">Ancylostoma duodenale</name>
    <dbReference type="NCBI Taxonomy" id="51022"/>
    <lineage>
        <taxon>Eukaryota</taxon>
        <taxon>Metazoa</taxon>
        <taxon>Ecdysozoa</taxon>
        <taxon>Nematoda</taxon>
        <taxon>Chromadorea</taxon>
        <taxon>Rhabditida</taxon>
        <taxon>Rhabditina</taxon>
        <taxon>Rhabditomorpha</taxon>
        <taxon>Strongyloidea</taxon>
        <taxon>Ancylostomatidae</taxon>
        <taxon>Ancylostomatinae</taxon>
        <taxon>Ancylostoma</taxon>
    </lineage>
</organism>
<name>A0A0C2G393_9BILA</name>
<dbReference type="Proteomes" id="UP000054047">
    <property type="component" value="Unassembled WGS sequence"/>
</dbReference>
<comment type="subcellular location">
    <subcellularLocation>
        <location evidence="1">Nucleus</location>
        <location evidence="1">Nucleolus</location>
    </subcellularLocation>
</comment>
<dbReference type="PANTHER" id="PTHR17972">
    <property type="entry name" value="NUCLEOLAR RNA-ASSOCIATED PROTEIN"/>
    <property type="match status" value="1"/>
</dbReference>
<protein>
    <recommendedName>
        <fullName evidence="1">Nucleolar protein 6</fullName>
    </recommendedName>
</protein>
<evidence type="ECO:0000313" key="3">
    <source>
        <dbReference type="EMBL" id="KIH53354.1"/>
    </source>
</evidence>
<evidence type="ECO:0000259" key="2">
    <source>
        <dbReference type="Pfam" id="PF17405"/>
    </source>
</evidence>
<dbReference type="GO" id="GO:0006364">
    <property type="term" value="P:rRNA processing"/>
    <property type="evidence" value="ECO:0007669"/>
    <property type="project" value="TreeGrafter"/>
</dbReference>
<gene>
    <name evidence="3" type="ORF">ANCDUO_16522</name>
</gene>
<dbReference type="GO" id="GO:0003723">
    <property type="term" value="F:RNA binding"/>
    <property type="evidence" value="ECO:0007669"/>
    <property type="project" value="UniProtKB-KW"/>
</dbReference>
<keyword evidence="1" id="KW-0694">RNA-binding</keyword>
<dbReference type="GO" id="GO:0032545">
    <property type="term" value="C:CURI complex"/>
    <property type="evidence" value="ECO:0007669"/>
    <property type="project" value="TreeGrafter"/>
</dbReference>
<dbReference type="PANTHER" id="PTHR17972:SF0">
    <property type="entry name" value="NUCLEOLAR PROTEIN 6"/>
    <property type="match status" value="1"/>
</dbReference>
<dbReference type="GO" id="GO:0006409">
    <property type="term" value="P:tRNA export from nucleus"/>
    <property type="evidence" value="ECO:0007669"/>
    <property type="project" value="TreeGrafter"/>
</dbReference>
<comment type="similarity">
    <text evidence="1">Belongs to the NRAP family.</text>
</comment>
<accession>A0A0C2G393</accession>
<dbReference type="Pfam" id="PF17405">
    <property type="entry name" value="Nrap_D4"/>
    <property type="match status" value="1"/>
</dbReference>
<sequence>HLKLEYSGKWGDTIEGVRQLSAAFYIEIGKYLKEKHDLIAVPTMDQLFVVKDGVVFKLVLVLDKILKMLEQRVAEVRASGATRIETSAEGQRLSAWRKQSV</sequence>
<feature type="non-terminal residue" evidence="3">
    <location>
        <position position="1"/>
    </location>
</feature>
<keyword evidence="1" id="KW-0539">Nucleus</keyword>
<proteinExistence type="inferred from homology"/>
<dbReference type="InterPro" id="IPR035369">
    <property type="entry name" value="Nrap_D4"/>
</dbReference>
<dbReference type="InterPro" id="IPR005554">
    <property type="entry name" value="NOL6/Upt22"/>
</dbReference>
<dbReference type="EMBL" id="KN741429">
    <property type="protein sequence ID" value="KIH53354.1"/>
    <property type="molecule type" value="Genomic_DNA"/>
</dbReference>
<evidence type="ECO:0000313" key="4">
    <source>
        <dbReference type="Proteomes" id="UP000054047"/>
    </source>
</evidence>
<dbReference type="GO" id="GO:0034456">
    <property type="term" value="C:UTP-C complex"/>
    <property type="evidence" value="ECO:0007669"/>
    <property type="project" value="TreeGrafter"/>
</dbReference>